<protein>
    <recommendedName>
        <fullName evidence="7">C2H2-type domain-containing protein</fullName>
    </recommendedName>
</protein>
<feature type="region of interest" description="Disordered" evidence="6">
    <location>
        <begin position="172"/>
        <end position="192"/>
    </location>
</feature>
<keyword evidence="2" id="KW-0677">Repeat</keyword>
<evidence type="ECO:0000313" key="8">
    <source>
        <dbReference type="EMBL" id="CBY42500.1"/>
    </source>
</evidence>
<evidence type="ECO:0000256" key="1">
    <source>
        <dbReference type="ARBA" id="ARBA00022723"/>
    </source>
</evidence>
<dbReference type="Proteomes" id="UP000011014">
    <property type="component" value="Unassembled WGS sequence"/>
</dbReference>
<feature type="domain" description="C2H2-type" evidence="7">
    <location>
        <begin position="1"/>
        <end position="26"/>
    </location>
</feature>
<dbReference type="GO" id="GO:0000977">
    <property type="term" value="F:RNA polymerase II transcription regulatory region sequence-specific DNA binding"/>
    <property type="evidence" value="ECO:0007669"/>
    <property type="project" value="TreeGrafter"/>
</dbReference>
<dbReference type="EMBL" id="FN657220">
    <property type="protein sequence ID" value="CBY42500.1"/>
    <property type="molecule type" value="Genomic_DNA"/>
</dbReference>
<gene>
    <name evidence="8" type="ORF">GSOID_T00026199001</name>
</gene>
<feature type="domain" description="C2H2-type" evidence="7">
    <location>
        <begin position="53"/>
        <end position="71"/>
    </location>
</feature>
<proteinExistence type="predicted"/>
<accession>E4Z472</accession>
<dbReference type="InterPro" id="IPR036236">
    <property type="entry name" value="Znf_C2H2_sf"/>
</dbReference>
<dbReference type="SUPFAM" id="SSF57667">
    <property type="entry name" value="beta-beta-alpha zinc fingers"/>
    <property type="match status" value="1"/>
</dbReference>
<keyword evidence="1" id="KW-0479">Metal-binding</keyword>
<reference evidence="8" key="1">
    <citation type="journal article" date="2010" name="Science">
        <title>Plasticity of animal genome architecture unmasked by rapid evolution of a pelagic tunicate.</title>
        <authorList>
            <person name="Denoeud F."/>
            <person name="Henriet S."/>
            <person name="Mungpakdee S."/>
            <person name="Aury J.M."/>
            <person name="Da Silva C."/>
            <person name="Brinkmann H."/>
            <person name="Mikhaleva J."/>
            <person name="Olsen L.C."/>
            <person name="Jubin C."/>
            <person name="Canestro C."/>
            <person name="Bouquet J.M."/>
            <person name="Danks G."/>
            <person name="Poulain J."/>
            <person name="Campsteijn C."/>
            <person name="Adamski M."/>
            <person name="Cross I."/>
            <person name="Yadetie F."/>
            <person name="Muffato M."/>
            <person name="Louis A."/>
            <person name="Butcher S."/>
            <person name="Tsagkogeorga G."/>
            <person name="Konrad A."/>
            <person name="Singh S."/>
            <person name="Jensen M.F."/>
            <person name="Cong E.H."/>
            <person name="Eikeseth-Otteraa H."/>
            <person name="Noel B."/>
            <person name="Anthouard V."/>
            <person name="Porcel B.M."/>
            <person name="Kachouri-Lafond R."/>
            <person name="Nishino A."/>
            <person name="Ugolini M."/>
            <person name="Chourrout P."/>
            <person name="Nishida H."/>
            <person name="Aasland R."/>
            <person name="Huzurbazar S."/>
            <person name="Westhof E."/>
            <person name="Delsuc F."/>
            <person name="Lehrach H."/>
            <person name="Reinhardt R."/>
            <person name="Weissenbach J."/>
            <person name="Roy S.W."/>
            <person name="Artiguenave F."/>
            <person name="Postlethwait J.H."/>
            <person name="Manak J.R."/>
            <person name="Thompson E.M."/>
            <person name="Jaillon O."/>
            <person name="Du Pasquier L."/>
            <person name="Boudinot P."/>
            <person name="Liberles D.A."/>
            <person name="Volff J.N."/>
            <person name="Philippe H."/>
            <person name="Lenhard B."/>
            <person name="Roest Crollius H."/>
            <person name="Wincker P."/>
            <person name="Chourrout D."/>
        </authorList>
    </citation>
    <scope>NUCLEOTIDE SEQUENCE [LARGE SCALE GENOMIC DNA]</scope>
</reference>
<dbReference type="GO" id="GO:0008270">
    <property type="term" value="F:zinc ion binding"/>
    <property type="evidence" value="ECO:0007669"/>
    <property type="project" value="UniProtKB-KW"/>
</dbReference>
<organism evidence="8">
    <name type="scientific">Oikopleura dioica</name>
    <name type="common">Tunicate</name>
    <dbReference type="NCBI Taxonomy" id="34765"/>
    <lineage>
        <taxon>Eukaryota</taxon>
        <taxon>Metazoa</taxon>
        <taxon>Chordata</taxon>
        <taxon>Tunicata</taxon>
        <taxon>Appendicularia</taxon>
        <taxon>Copelata</taxon>
        <taxon>Oikopleuridae</taxon>
        <taxon>Oikopleura</taxon>
    </lineage>
</organism>
<dbReference type="AlphaFoldDB" id="E4Z472"/>
<keyword evidence="4" id="KW-0862">Zinc</keyword>
<evidence type="ECO:0000256" key="5">
    <source>
        <dbReference type="PROSITE-ProRule" id="PRU00042"/>
    </source>
</evidence>
<dbReference type="Gene3D" id="3.30.160.60">
    <property type="entry name" value="Classic Zinc Finger"/>
    <property type="match status" value="3"/>
</dbReference>
<dbReference type="GO" id="GO:0005634">
    <property type="term" value="C:nucleus"/>
    <property type="evidence" value="ECO:0007669"/>
    <property type="project" value="TreeGrafter"/>
</dbReference>
<dbReference type="PANTHER" id="PTHR24409:SF295">
    <property type="entry name" value="AZ2-RELATED"/>
    <property type="match status" value="1"/>
</dbReference>
<evidence type="ECO:0000256" key="4">
    <source>
        <dbReference type="ARBA" id="ARBA00022833"/>
    </source>
</evidence>
<evidence type="ECO:0000256" key="2">
    <source>
        <dbReference type="ARBA" id="ARBA00022737"/>
    </source>
</evidence>
<evidence type="ECO:0000256" key="3">
    <source>
        <dbReference type="ARBA" id="ARBA00022771"/>
    </source>
</evidence>
<dbReference type="PROSITE" id="PS00028">
    <property type="entry name" value="ZINC_FINGER_C2H2_1"/>
    <property type="match status" value="1"/>
</dbReference>
<feature type="non-terminal residue" evidence="8">
    <location>
        <position position="1"/>
    </location>
</feature>
<feature type="domain" description="C2H2-type" evidence="7">
    <location>
        <begin position="27"/>
        <end position="54"/>
    </location>
</feature>
<dbReference type="PROSITE" id="PS50157">
    <property type="entry name" value="ZINC_FINGER_C2H2_2"/>
    <property type="match status" value="3"/>
</dbReference>
<sequence>CDECDKTFASKSYLADHKYVHQEEFHFNCDNCGAKFKQATIFRQHLKKCEGEIKCDKCGRKFNCLSKLKQHLHDKKVDCVMQKKFKGYLNDHKYVHKEEFRFSCEKCEAKFKQKVVFRDHVRKCKASPLFNKKTEDEEDIISEEECIEIVEQTMDSDFSDSGVEFKIPDIPKISKKDLPNSPKENNRKRKRKNLKIKARQVINRVIHYHFKKKNRDGSVTERWMPVFEVENFDDVLEFEKFMAKVEIGSEEDIFQPDADYFFC</sequence>
<keyword evidence="3 5" id="KW-0863">Zinc-finger</keyword>
<dbReference type="Pfam" id="PF00096">
    <property type="entry name" value="zf-C2H2"/>
    <property type="match status" value="1"/>
</dbReference>
<evidence type="ECO:0000259" key="7">
    <source>
        <dbReference type="PROSITE" id="PS50157"/>
    </source>
</evidence>
<evidence type="ECO:0000256" key="6">
    <source>
        <dbReference type="SAM" id="MobiDB-lite"/>
    </source>
</evidence>
<dbReference type="SMART" id="SM00355">
    <property type="entry name" value="ZnF_C2H2"/>
    <property type="match status" value="4"/>
</dbReference>
<name>E4Z472_OIKDI</name>
<dbReference type="PANTHER" id="PTHR24409">
    <property type="entry name" value="ZINC FINGER PROTEIN 142"/>
    <property type="match status" value="1"/>
</dbReference>
<dbReference type="GO" id="GO:0000981">
    <property type="term" value="F:DNA-binding transcription factor activity, RNA polymerase II-specific"/>
    <property type="evidence" value="ECO:0007669"/>
    <property type="project" value="TreeGrafter"/>
</dbReference>
<dbReference type="InterPro" id="IPR013087">
    <property type="entry name" value="Znf_C2H2_type"/>
</dbReference>